<dbReference type="PROSITE" id="PS51350">
    <property type="entry name" value="PTS_HPR_DOM"/>
    <property type="match status" value="1"/>
</dbReference>
<dbReference type="NCBIfam" id="TIGR01003">
    <property type="entry name" value="PTS_HPr_family"/>
    <property type="match status" value="1"/>
</dbReference>
<gene>
    <name evidence="5" type="ORF">G5A72_02485</name>
</gene>
<evidence type="ECO:0000256" key="1">
    <source>
        <dbReference type="ARBA" id="ARBA00004496"/>
    </source>
</evidence>
<evidence type="ECO:0000259" key="4">
    <source>
        <dbReference type="PROSITE" id="PS51350"/>
    </source>
</evidence>
<dbReference type="PROSITE" id="PS51257">
    <property type="entry name" value="PROKAR_LIPOPROTEIN"/>
    <property type="match status" value="1"/>
</dbReference>
<proteinExistence type="predicted"/>
<comment type="caution">
    <text evidence="5">The sequence shown here is derived from an EMBL/GenBank/DDBJ whole genome shotgun (WGS) entry which is preliminary data.</text>
</comment>
<evidence type="ECO:0000313" key="6">
    <source>
        <dbReference type="Proteomes" id="UP001644750"/>
    </source>
</evidence>
<keyword evidence="3" id="KW-0598">Phosphotransferase system</keyword>
<dbReference type="PANTHER" id="PTHR33705:SF2">
    <property type="entry name" value="PHOSPHOCARRIER PROTEIN NPR"/>
    <property type="match status" value="1"/>
</dbReference>
<evidence type="ECO:0000256" key="3">
    <source>
        <dbReference type="ARBA" id="ARBA00022683"/>
    </source>
</evidence>
<dbReference type="Pfam" id="PF00381">
    <property type="entry name" value="PTS-HPr"/>
    <property type="match status" value="1"/>
</dbReference>
<dbReference type="SUPFAM" id="SSF55594">
    <property type="entry name" value="HPr-like"/>
    <property type="match status" value="1"/>
</dbReference>
<keyword evidence="2" id="KW-0963">Cytoplasm</keyword>
<dbReference type="Proteomes" id="UP001644750">
    <property type="component" value="Unassembled WGS sequence"/>
</dbReference>
<accession>A0ABX2HY38</accession>
<comment type="subcellular location">
    <subcellularLocation>
        <location evidence="1">Cytoplasm</location>
    </subcellularLocation>
</comment>
<protein>
    <submittedName>
        <fullName evidence="5">HPr family phosphocarrier protein</fullName>
    </submittedName>
</protein>
<dbReference type="InterPro" id="IPR000032">
    <property type="entry name" value="HPr-like"/>
</dbReference>
<reference evidence="5 6" key="1">
    <citation type="journal article" date="2020" name="Cell Host Microbe">
        <title>Functional and Genomic Variation between Human-Derived Isolates of Lachnospiraceae Reveals Inter- and Intra-Species Diversity.</title>
        <authorList>
            <person name="Sorbara M.T."/>
            <person name="Littmann E.R."/>
            <person name="Fontana E."/>
            <person name="Moody T.U."/>
            <person name="Kohout C.E."/>
            <person name="Gjonbalaj M."/>
            <person name="Eaton V."/>
            <person name="Seok R."/>
            <person name="Leiner I.M."/>
            <person name="Pamer E.G."/>
        </authorList>
    </citation>
    <scope>NUCLEOTIDE SEQUENCE [LARGE SCALE GENOMIC DNA]</scope>
    <source>
        <strain evidence="5 6">MSK.14.57</strain>
    </source>
</reference>
<evidence type="ECO:0000256" key="2">
    <source>
        <dbReference type="ARBA" id="ARBA00022490"/>
    </source>
</evidence>
<dbReference type="EMBL" id="JAAITB010000004">
    <property type="protein sequence ID" value="NSJ78474.1"/>
    <property type="molecule type" value="Genomic_DNA"/>
</dbReference>
<dbReference type="InterPro" id="IPR035895">
    <property type="entry name" value="HPr-like_sf"/>
</dbReference>
<keyword evidence="6" id="KW-1185">Reference proteome</keyword>
<name>A0ABX2HY38_ANAHA</name>
<feature type="domain" description="HPr" evidence="4">
    <location>
        <begin position="8"/>
        <end position="93"/>
    </location>
</feature>
<evidence type="ECO:0000313" key="5">
    <source>
        <dbReference type="EMBL" id="NSJ78474.1"/>
    </source>
</evidence>
<sequence length="93" mass="10111">MKGLLYFMKRYDFTITSDRGLHAQPVAALASIACKSASCVTLEYDGGEIDVSNAIRLMSACISCNDKVSLIVSGSDEDETMEKLKKIVTSQLL</sequence>
<dbReference type="PANTHER" id="PTHR33705">
    <property type="entry name" value="PHOSPHOCARRIER PROTEIN HPR"/>
    <property type="match status" value="1"/>
</dbReference>
<dbReference type="Gene3D" id="3.30.1340.10">
    <property type="entry name" value="HPr-like"/>
    <property type="match status" value="1"/>
</dbReference>
<organism evidence="5 6">
    <name type="scientific">Anaerostipes hadrus</name>
    <dbReference type="NCBI Taxonomy" id="649756"/>
    <lineage>
        <taxon>Bacteria</taxon>
        <taxon>Bacillati</taxon>
        <taxon>Bacillota</taxon>
        <taxon>Clostridia</taxon>
        <taxon>Lachnospirales</taxon>
        <taxon>Lachnospiraceae</taxon>
        <taxon>Anaerostipes</taxon>
    </lineage>
</organism>
<dbReference type="InterPro" id="IPR050399">
    <property type="entry name" value="HPr"/>
</dbReference>